<accession>A0AAE1LC93</accession>
<sequence>MMKLWKKPSEKMDEEKKKALEYTRRQVELRGDKNDAPTPLKSFDSLGGNASENWTLLRVLPFIMEDFVEDKEDEMWCLYLQMKEIVELVTAPKISLQQVLYLKLLIKEYLEDLAGLLPDQLVL</sequence>
<organism evidence="1 2">
    <name type="scientific">Frankliniella fusca</name>
    <dbReference type="NCBI Taxonomy" id="407009"/>
    <lineage>
        <taxon>Eukaryota</taxon>
        <taxon>Metazoa</taxon>
        <taxon>Ecdysozoa</taxon>
        <taxon>Arthropoda</taxon>
        <taxon>Hexapoda</taxon>
        <taxon>Insecta</taxon>
        <taxon>Pterygota</taxon>
        <taxon>Neoptera</taxon>
        <taxon>Paraneoptera</taxon>
        <taxon>Thysanoptera</taxon>
        <taxon>Terebrantia</taxon>
        <taxon>Thripoidea</taxon>
        <taxon>Thripidae</taxon>
        <taxon>Frankliniella</taxon>
    </lineage>
</organism>
<name>A0AAE1LC93_9NEOP</name>
<dbReference type="Proteomes" id="UP001219518">
    <property type="component" value="Unassembled WGS sequence"/>
</dbReference>
<dbReference type="AlphaFoldDB" id="A0AAE1LC93"/>
<keyword evidence="2" id="KW-1185">Reference proteome</keyword>
<comment type="caution">
    <text evidence="1">The sequence shown here is derived from an EMBL/GenBank/DDBJ whole genome shotgun (WGS) entry which is preliminary data.</text>
</comment>
<reference evidence="1" key="2">
    <citation type="journal article" date="2023" name="BMC Genomics">
        <title>Pest status, molecular evolution, and epigenetic factors derived from the genome assembly of Frankliniella fusca, a thysanopteran phytovirus vector.</title>
        <authorList>
            <person name="Catto M.A."/>
            <person name="Labadie P.E."/>
            <person name="Jacobson A.L."/>
            <person name="Kennedy G.G."/>
            <person name="Srinivasan R."/>
            <person name="Hunt B.G."/>
        </authorList>
    </citation>
    <scope>NUCLEOTIDE SEQUENCE</scope>
    <source>
        <strain evidence="1">PL_HMW_Pooled</strain>
    </source>
</reference>
<reference evidence="1" key="1">
    <citation type="submission" date="2021-07" db="EMBL/GenBank/DDBJ databases">
        <authorList>
            <person name="Catto M.A."/>
            <person name="Jacobson A."/>
            <person name="Kennedy G."/>
            <person name="Labadie P."/>
            <person name="Hunt B.G."/>
            <person name="Srinivasan R."/>
        </authorList>
    </citation>
    <scope>NUCLEOTIDE SEQUENCE</scope>
    <source>
        <strain evidence="1">PL_HMW_Pooled</strain>
        <tissue evidence="1">Head</tissue>
    </source>
</reference>
<evidence type="ECO:0000313" key="1">
    <source>
        <dbReference type="EMBL" id="KAK3914180.1"/>
    </source>
</evidence>
<gene>
    <name evidence="1" type="ORF">KUF71_023593</name>
</gene>
<dbReference type="EMBL" id="JAHWGI010000358">
    <property type="protein sequence ID" value="KAK3914180.1"/>
    <property type="molecule type" value="Genomic_DNA"/>
</dbReference>
<protein>
    <submittedName>
        <fullName evidence="1">NADH-quinone oxidoreductase subunit N</fullName>
    </submittedName>
</protein>
<evidence type="ECO:0000313" key="2">
    <source>
        <dbReference type="Proteomes" id="UP001219518"/>
    </source>
</evidence>
<proteinExistence type="predicted"/>